<name>A0A1E3P2M0_WICAA</name>
<evidence type="ECO:0000256" key="1">
    <source>
        <dbReference type="ARBA" id="ARBA00004123"/>
    </source>
</evidence>
<feature type="domain" description="ELYS-like" evidence="3">
    <location>
        <begin position="61"/>
        <end position="119"/>
    </location>
</feature>
<keyword evidence="5" id="KW-1185">Reference proteome</keyword>
<protein>
    <recommendedName>
        <fullName evidence="3">ELYS-like domain-containing protein</fullName>
    </recommendedName>
</protein>
<keyword evidence="2" id="KW-0539">Nucleus</keyword>
<evidence type="ECO:0000259" key="3">
    <source>
        <dbReference type="Pfam" id="PF13934"/>
    </source>
</evidence>
<dbReference type="EMBL" id="KV454210">
    <property type="protein sequence ID" value="ODQ59568.1"/>
    <property type="molecule type" value="Genomic_DNA"/>
</dbReference>
<dbReference type="Pfam" id="PF13934">
    <property type="entry name" value="ELYS"/>
    <property type="match status" value="1"/>
</dbReference>
<feature type="non-terminal residue" evidence="4">
    <location>
        <position position="154"/>
    </location>
</feature>
<proteinExistence type="predicted"/>
<reference evidence="4 5" key="1">
    <citation type="journal article" date="2016" name="Proc. Natl. Acad. Sci. U.S.A.">
        <title>Comparative genomics of biotechnologically important yeasts.</title>
        <authorList>
            <person name="Riley R."/>
            <person name="Haridas S."/>
            <person name="Wolfe K.H."/>
            <person name="Lopes M.R."/>
            <person name="Hittinger C.T."/>
            <person name="Goeker M."/>
            <person name="Salamov A.A."/>
            <person name="Wisecaver J.H."/>
            <person name="Long T.M."/>
            <person name="Calvey C.H."/>
            <person name="Aerts A.L."/>
            <person name="Barry K.W."/>
            <person name="Choi C."/>
            <person name="Clum A."/>
            <person name="Coughlan A.Y."/>
            <person name="Deshpande S."/>
            <person name="Douglass A.P."/>
            <person name="Hanson S.J."/>
            <person name="Klenk H.-P."/>
            <person name="LaButti K.M."/>
            <person name="Lapidus A."/>
            <person name="Lindquist E.A."/>
            <person name="Lipzen A.M."/>
            <person name="Meier-Kolthoff J.P."/>
            <person name="Ohm R.A."/>
            <person name="Otillar R.P."/>
            <person name="Pangilinan J.L."/>
            <person name="Peng Y."/>
            <person name="Rokas A."/>
            <person name="Rosa C.A."/>
            <person name="Scheuner C."/>
            <person name="Sibirny A.A."/>
            <person name="Slot J.C."/>
            <person name="Stielow J.B."/>
            <person name="Sun H."/>
            <person name="Kurtzman C.P."/>
            <person name="Blackwell M."/>
            <person name="Grigoriev I.V."/>
            <person name="Jeffries T.W."/>
        </authorList>
    </citation>
    <scope>NUCLEOTIDE SEQUENCE [LARGE SCALE GENOMIC DNA]</scope>
    <source>
        <strain evidence="5">ATCC 58044 / CBS 1984 / NCYC 433 / NRRL Y-366-8</strain>
    </source>
</reference>
<evidence type="ECO:0000256" key="2">
    <source>
        <dbReference type="ARBA" id="ARBA00023242"/>
    </source>
</evidence>
<evidence type="ECO:0000313" key="4">
    <source>
        <dbReference type="EMBL" id="ODQ59568.1"/>
    </source>
</evidence>
<dbReference type="RefSeq" id="XP_019038775.1">
    <property type="nucleotide sequence ID" value="XM_019186281.1"/>
</dbReference>
<sequence length="154" mass="18044">MSAELSLFKRLPFPYAKELKDLRNESRPNLYFENVNQSLYAAIKYIRNELVFKKLKDRQKLVLDRYISDIAGLPRLNVDHYYPPENIDKMDKFLTKLKQSGISQVHYVSIVYYILKDFSFDAAESYIKNGASKELSQLGNQSLSCRISKNQYDL</sequence>
<dbReference type="GO" id="GO:0005634">
    <property type="term" value="C:nucleus"/>
    <property type="evidence" value="ECO:0007669"/>
    <property type="project" value="UniProtKB-SubCell"/>
</dbReference>
<dbReference type="OrthoDB" id="3980952at2759"/>
<dbReference type="GeneID" id="30203527"/>
<gene>
    <name evidence="4" type="ORF">WICANDRAFT_91294</name>
</gene>
<evidence type="ECO:0000313" key="5">
    <source>
        <dbReference type="Proteomes" id="UP000094112"/>
    </source>
</evidence>
<dbReference type="AlphaFoldDB" id="A0A1E3P2M0"/>
<accession>A0A1E3P2M0</accession>
<dbReference type="Proteomes" id="UP000094112">
    <property type="component" value="Unassembled WGS sequence"/>
</dbReference>
<dbReference type="InterPro" id="IPR025151">
    <property type="entry name" value="ELYS_dom"/>
</dbReference>
<organism evidence="4 5">
    <name type="scientific">Wickerhamomyces anomalus (strain ATCC 58044 / CBS 1984 / NCYC 433 / NRRL Y-366-8)</name>
    <name type="common">Yeast</name>
    <name type="synonym">Hansenula anomala</name>
    <dbReference type="NCBI Taxonomy" id="683960"/>
    <lineage>
        <taxon>Eukaryota</taxon>
        <taxon>Fungi</taxon>
        <taxon>Dikarya</taxon>
        <taxon>Ascomycota</taxon>
        <taxon>Saccharomycotina</taxon>
        <taxon>Saccharomycetes</taxon>
        <taxon>Phaffomycetales</taxon>
        <taxon>Wickerhamomycetaceae</taxon>
        <taxon>Wickerhamomyces</taxon>
    </lineage>
</organism>
<comment type="subcellular location">
    <subcellularLocation>
        <location evidence="1">Nucleus</location>
    </subcellularLocation>
</comment>